<evidence type="ECO:0008006" key="3">
    <source>
        <dbReference type="Google" id="ProtNLM"/>
    </source>
</evidence>
<dbReference type="EMBL" id="JBHTKA010000008">
    <property type="protein sequence ID" value="MFD1002266.1"/>
    <property type="molecule type" value="Genomic_DNA"/>
</dbReference>
<organism evidence="1 2">
    <name type="scientific">Ohtaekwangia kribbensis</name>
    <dbReference type="NCBI Taxonomy" id="688913"/>
    <lineage>
        <taxon>Bacteria</taxon>
        <taxon>Pseudomonadati</taxon>
        <taxon>Bacteroidota</taxon>
        <taxon>Cytophagia</taxon>
        <taxon>Cytophagales</taxon>
        <taxon>Fulvivirgaceae</taxon>
        <taxon>Ohtaekwangia</taxon>
    </lineage>
</organism>
<protein>
    <recommendedName>
        <fullName evidence="3">Nucleotidyltransferase</fullName>
    </recommendedName>
</protein>
<evidence type="ECO:0000313" key="2">
    <source>
        <dbReference type="Proteomes" id="UP001597112"/>
    </source>
</evidence>
<evidence type="ECO:0000313" key="1">
    <source>
        <dbReference type="EMBL" id="MFD1002266.1"/>
    </source>
</evidence>
<sequence>MIESVVDSTLKPLSESILRTILYYDIFNYPLKADEVYRFLPTNHASKHSVEQELKDLSSKGYLYQFGDLFCAQNKIELIDRRRKGNAEAEKLLDVARVKGKFISGFPFVRGVLASGSLSKGYMDENSDLDFFIITKPGRLWVARMILVLYKRMFLFNSHKYFCVNYFVDSDHLEIEEKNMFTATELATVIPLCEADLYTRLFKSNDWLTFFFPNCEQRSLDAVVPASNSVVKKILEKVIDIAGGSWWENYFMKLSLKRWESIYKKQYANNDFKVAFKTKKYVSKNHPRNYQKKVIELYREKMEGFSKKFNIVWKA</sequence>
<dbReference type="RefSeq" id="WP_377583201.1">
    <property type="nucleotide sequence ID" value="NZ_JBHTKA010000008.1"/>
</dbReference>
<dbReference type="SUPFAM" id="SSF81301">
    <property type="entry name" value="Nucleotidyltransferase"/>
    <property type="match status" value="1"/>
</dbReference>
<gene>
    <name evidence="1" type="ORF">ACFQ21_23275</name>
</gene>
<keyword evidence="2" id="KW-1185">Reference proteome</keyword>
<name>A0ABW3K9Z0_9BACT</name>
<comment type="caution">
    <text evidence="1">The sequence shown here is derived from an EMBL/GenBank/DDBJ whole genome shotgun (WGS) entry which is preliminary data.</text>
</comment>
<reference evidence="2" key="1">
    <citation type="journal article" date="2019" name="Int. J. Syst. Evol. Microbiol.">
        <title>The Global Catalogue of Microorganisms (GCM) 10K type strain sequencing project: providing services to taxonomists for standard genome sequencing and annotation.</title>
        <authorList>
            <consortium name="The Broad Institute Genomics Platform"/>
            <consortium name="The Broad Institute Genome Sequencing Center for Infectious Disease"/>
            <person name="Wu L."/>
            <person name="Ma J."/>
        </authorList>
    </citation>
    <scope>NUCLEOTIDE SEQUENCE [LARGE SCALE GENOMIC DNA]</scope>
    <source>
        <strain evidence="2">CCUG 58938</strain>
    </source>
</reference>
<dbReference type="Proteomes" id="UP001597112">
    <property type="component" value="Unassembled WGS sequence"/>
</dbReference>
<accession>A0ABW3K9Z0</accession>
<dbReference type="InterPro" id="IPR043519">
    <property type="entry name" value="NT_sf"/>
</dbReference>
<proteinExistence type="predicted"/>